<dbReference type="GeneID" id="136798150"/>
<proteinExistence type="inferred from homology"/>
<evidence type="ECO:0000256" key="3">
    <source>
        <dbReference type="ARBA" id="ARBA00011034"/>
    </source>
</evidence>
<evidence type="ECO:0008006" key="14">
    <source>
        <dbReference type="Google" id="ProtNLM"/>
    </source>
</evidence>
<dbReference type="GO" id="GO:0036502">
    <property type="term" value="C:Derlin-1-VIMP complex"/>
    <property type="evidence" value="ECO:0007669"/>
    <property type="project" value="TreeGrafter"/>
</dbReference>
<dbReference type="GO" id="GO:0030970">
    <property type="term" value="P:retrograde protein transport, ER to cytosol"/>
    <property type="evidence" value="ECO:0007669"/>
    <property type="project" value="TreeGrafter"/>
</dbReference>
<evidence type="ECO:0000256" key="8">
    <source>
        <dbReference type="ARBA" id="ARBA00022989"/>
    </source>
</evidence>
<protein>
    <recommendedName>
        <fullName evidence="14">Selenoprotein S</fullName>
    </recommendedName>
</protein>
<keyword evidence="5 11" id="KW-0812">Transmembrane</keyword>
<evidence type="ECO:0000256" key="11">
    <source>
        <dbReference type="SAM" id="Phobius"/>
    </source>
</evidence>
<dbReference type="Pfam" id="PF06936">
    <property type="entry name" value="Selenoprotein_S"/>
    <property type="match status" value="1"/>
</dbReference>
<evidence type="ECO:0000313" key="13">
    <source>
        <dbReference type="Proteomes" id="UP000594262"/>
    </source>
</evidence>
<evidence type="ECO:0000256" key="7">
    <source>
        <dbReference type="ARBA" id="ARBA00022933"/>
    </source>
</evidence>
<keyword evidence="4" id="KW-0963">Cytoplasm</keyword>
<dbReference type="Gene3D" id="6.10.250.2950">
    <property type="match status" value="1"/>
</dbReference>
<evidence type="ECO:0000256" key="10">
    <source>
        <dbReference type="SAM" id="MobiDB-lite"/>
    </source>
</evidence>
<dbReference type="PANTHER" id="PTHR28621">
    <property type="entry name" value="SELENOPROTEIN S"/>
    <property type="match status" value="1"/>
</dbReference>
<keyword evidence="13" id="KW-1185">Reference proteome</keyword>
<evidence type="ECO:0000256" key="5">
    <source>
        <dbReference type="ARBA" id="ARBA00022692"/>
    </source>
</evidence>
<keyword evidence="9 11" id="KW-0472">Membrane</keyword>
<accession>A0A7M6DRS4</accession>
<evidence type="ECO:0000256" key="4">
    <source>
        <dbReference type="ARBA" id="ARBA00022490"/>
    </source>
</evidence>
<sequence>MTLQNETPPILASNFSIIVGVIEQYGWFLLIGCILVMYLYNKYKPTLMKMKQNHEDWKEAEINKKDPDRVHKVQLSMEQARLKLQQQVNVDSEKRKEADLKREEAQRQKKIEEWENHQQGRGYHNKSRFSNPSPDNDSGSNNTSKPKKKNTTMKSDFNALSGDGGGSCSYRPSSRFSGGG</sequence>
<feature type="compositionally biased region" description="Basic and acidic residues" evidence="10">
    <location>
        <begin position="91"/>
        <end position="118"/>
    </location>
</feature>
<name>A0A7M6DRS4_9CNID</name>
<dbReference type="RefSeq" id="XP_066910833.1">
    <property type="nucleotide sequence ID" value="XM_067054732.1"/>
</dbReference>
<comment type="similarity">
    <text evidence="3">Belongs to the selenoprotein S family.</text>
</comment>
<dbReference type="InterPro" id="IPR009703">
    <property type="entry name" value="Selenoprotein_S"/>
</dbReference>
<reference evidence="12" key="1">
    <citation type="submission" date="2021-01" db="UniProtKB">
        <authorList>
            <consortium name="EnsemblMetazoa"/>
        </authorList>
    </citation>
    <scope>IDENTIFICATION</scope>
</reference>
<organism evidence="12 13">
    <name type="scientific">Clytia hemisphaerica</name>
    <dbReference type="NCBI Taxonomy" id="252671"/>
    <lineage>
        <taxon>Eukaryota</taxon>
        <taxon>Metazoa</taxon>
        <taxon>Cnidaria</taxon>
        <taxon>Hydrozoa</taxon>
        <taxon>Hydroidolina</taxon>
        <taxon>Leptothecata</taxon>
        <taxon>Obeliida</taxon>
        <taxon>Clytiidae</taxon>
        <taxon>Clytia</taxon>
    </lineage>
</organism>
<feature type="transmembrane region" description="Helical" evidence="11">
    <location>
        <begin position="15"/>
        <end position="40"/>
    </location>
</feature>
<comment type="subcellular location">
    <subcellularLocation>
        <location evidence="2">Cytoplasm</location>
    </subcellularLocation>
    <subcellularLocation>
        <location evidence="1">Endoplasmic reticulum membrane</location>
        <topology evidence="1">Single-pass membrane protein</topology>
    </subcellularLocation>
</comment>
<evidence type="ECO:0000256" key="9">
    <source>
        <dbReference type="ARBA" id="ARBA00023136"/>
    </source>
</evidence>
<dbReference type="GO" id="GO:0030968">
    <property type="term" value="P:endoplasmic reticulum unfolded protein response"/>
    <property type="evidence" value="ECO:0007669"/>
    <property type="project" value="TreeGrafter"/>
</dbReference>
<dbReference type="EnsemblMetazoa" id="CLYHEMT025097.1">
    <property type="protein sequence ID" value="CLYHEMP025097.1"/>
    <property type="gene ID" value="CLYHEMG025097"/>
</dbReference>
<dbReference type="Proteomes" id="UP000594262">
    <property type="component" value="Unplaced"/>
</dbReference>
<keyword evidence="6" id="KW-0256">Endoplasmic reticulum</keyword>
<feature type="compositionally biased region" description="Low complexity" evidence="10">
    <location>
        <begin position="130"/>
        <end position="144"/>
    </location>
</feature>
<evidence type="ECO:0000256" key="2">
    <source>
        <dbReference type="ARBA" id="ARBA00004496"/>
    </source>
</evidence>
<feature type="compositionally biased region" description="Polar residues" evidence="10">
    <location>
        <begin position="170"/>
        <end position="180"/>
    </location>
</feature>
<keyword evidence="7" id="KW-0712">Selenocysteine</keyword>
<keyword evidence="8 11" id="KW-1133">Transmembrane helix</keyword>
<dbReference type="OrthoDB" id="75792at2759"/>
<evidence type="ECO:0000256" key="1">
    <source>
        <dbReference type="ARBA" id="ARBA00004389"/>
    </source>
</evidence>
<dbReference type="AlphaFoldDB" id="A0A7M6DRS4"/>
<dbReference type="PANTHER" id="PTHR28621:SF1">
    <property type="entry name" value="SELENOPROTEIN S"/>
    <property type="match status" value="1"/>
</dbReference>
<dbReference type="GO" id="GO:0036513">
    <property type="term" value="C:Derlin-1 retrotranslocation complex"/>
    <property type="evidence" value="ECO:0007669"/>
    <property type="project" value="TreeGrafter"/>
</dbReference>
<feature type="region of interest" description="Disordered" evidence="10">
    <location>
        <begin position="84"/>
        <end position="180"/>
    </location>
</feature>
<evidence type="ECO:0000313" key="12">
    <source>
        <dbReference type="EnsemblMetazoa" id="CLYHEMP025097.1"/>
    </source>
</evidence>
<evidence type="ECO:0000256" key="6">
    <source>
        <dbReference type="ARBA" id="ARBA00022824"/>
    </source>
</evidence>